<proteinExistence type="predicted"/>
<accession>A0A4C1SS57</accession>
<protein>
    <submittedName>
        <fullName evidence="1">Uncharacterized protein</fullName>
    </submittedName>
</protein>
<evidence type="ECO:0000313" key="2">
    <source>
        <dbReference type="Proteomes" id="UP000299102"/>
    </source>
</evidence>
<comment type="caution">
    <text evidence="1">The sequence shown here is derived from an EMBL/GenBank/DDBJ whole genome shotgun (WGS) entry which is preliminary data.</text>
</comment>
<name>A0A4C1SS57_EUMVA</name>
<gene>
    <name evidence="1" type="ORF">EVAR_3354_1</name>
</gene>
<organism evidence="1 2">
    <name type="scientific">Eumeta variegata</name>
    <name type="common">Bagworm moth</name>
    <name type="synonym">Eumeta japonica</name>
    <dbReference type="NCBI Taxonomy" id="151549"/>
    <lineage>
        <taxon>Eukaryota</taxon>
        <taxon>Metazoa</taxon>
        <taxon>Ecdysozoa</taxon>
        <taxon>Arthropoda</taxon>
        <taxon>Hexapoda</taxon>
        <taxon>Insecta</taxon>
        <taxon>Pterygota</taxon>
        <taxon>Neoptera</taxon>
        <taxon>Endopterygota</taxon>
        <taxon>Lepidoptera</taxon>
        <taxon>Glossata</taxon>
        <taxon>Ditrysia</taxon>
        <taxon>Tineoidea</taxon>
        <taxon>Psychidae</taxon>
        <taxon>Oiketicinae</taxon>
        <taxon>Eumeta</taxon>
    </lineage>
</organism>
<keyword evidence="2" id="KW-1185">Reference proteome</keyword>
<dbReference type="Proteomes" id="UP000299102">
    <property type="component" value="Unassembled WGS sequence"/>
</dbReference>
<dbReference type="AlphaFoldDB" id="A0A4C1SS57"/>
<evidence type="ECO:0000313" key="1">
    <source>
        <dbReference type="EMBL" id="GBP04999.1"/>
    </source>
</evidence>
<reference evidence="1 2" key="1">
    <citation type="journal article" date="2019" name="Commun. Biol.">
        <title>The bagworm genome reveals a unique fibroin gene that provides high tensile strength.</title>
        <authorList>
            <person name="Kono N."/>
            <person name="Nakamura H."/>
            <person name="Ohtoshi R."/>
            <person name="Tomita M."/>
            <person name="Numata K."/>
            <person name="Arakawa K."/>
        </authorList>
    </citation>
    <scope>NUCLEOTIDE SEQUENCE [LARGE SCALE GENOMIC DNA]</scope>
</reference>
<dbReference type="EMBL" id="BGZK01000016">
    <property type="protein sequence ID" value="GBP04999.1"/>
    <property type="molecule type" value="Genomic_DNA"/>
</dbReference>
<sequence length="125" mass="14735">MRSLRSMYEVTRKDRCRDSDGRERCGLKEDVVTRVDRGRDRDSEFPNASPEALFRLRYPIPRLPPAPPRCPRTYFVMSAKGTEGRPSRRQKRFLNGRRILITVGCKWLKTIYEQIYSKANIEDLL</sequence>